<dbReference type="RefSeq" id="WP_200386402.1">
    <property type="nucleotide sequence ID" value="NZ_NRSD01000002.1"/>
</dbReference>
<protein>
    <recommendedName>
        <fullName evidence="3">Homeodomain phBC6A51-type domain-containing protein</fullName>
    </recommendedName>
</protein>
<sequence>MTDAIDITSGLTEAQTEAANLIAQGVKAVDVAEAVGVDESTVSRWRRKAPFAALVQRINSEAHLEVIGRMTDLTNRALDVLEDLLDYRHDPGVKLRAAIAIVNASGITRMTRASAHAAEAVEPDGASMT</sequence>
<evidence type="ECO:0000313" key="2">
    <source>
        <dbReference type="Proteomes" id="UP001138802"/>
    </source>
</evidence>
<name>A0A9X0WFF3_9GAMM</name>
<evidence type="ECO:0000313" key="1">
    <source>
        <dbReference type="EMBL" id="MBK1643590.1"/>
    </source>
</evidence>
<organism evidence="1 2">
    <name type="scientific">Thiocapsa imhoffii</name>
    <dbReference type="NCBI Taxonomy" id="382777"/>
    <lineage>
        <taxon>Bacteria</taxon>
        <taxon>Pseudomonadati</taxon>
        <taxon>Pseudomonadota</taxon>
        <taxon>Gammaproteobacteria</taxon>
        <taxon>Chromatiales</taxon>
        <taxon>Chromatiaceae</taxon>
        <taxon>Thiocapsa</taxon>
    </lineage>
</organism>
<dbReference type="GO" id="GO:0003677">
    <property type="term" value="F:DNA binding"/>
    <property type="evidence" value="ECO:0007669"/>
    <property type="project" value="InterPro"/>
</dbReference>
<dbReference type="AlphaFoldDB" id="A0A9X0WFF3"/>
<dbReference type="Pfam" id="PF13384">
    <property type="entry name" value="HTH_23"/>
    <property type="match status" value="1"/>
</dbReference>
<proteinExistence type="predicted"/>
<dbReference type="Proteomes" id="UP001138802">
    <property type="component" value="Unassembled WGS sequence"/>
</dbReference>
<dbReference type="SUPFAM" id="SSF46894">
    <property type="entry name" value="C-terminal effector domain of the bipartite response regulators"/>
    <property type="match status" value="1"/>
</dbReference>
<dbReference type="GO" id="GO:0006355">
    <property type="term" value="P:regulation of DNA-templated transcription"/>
    <property type="evidence" value="ECO:0007669"/>
    <property type="project" value="InterPro"/>
</dbReference>
<comment type="caution">
    <text evidence="1">The sequence shown here is derived from an EMBL/GenBank/DDBJ whole genome shotgun (WGS) entry which is preliminary data.</text>
</comment>
<keyword evidence="2" id="KW-1185">Reference proteome</keyword>
<dbReference type="EMBL" id="NRSD01000002">
    <property type="protein sequence ID" value="MBK1643590.1"/>
    <property type="molecule type" value="Genomic_DNA"/>
</dbReference>
<accession>A0A9X0WFF3</accession>
<evidence type="ECO:0008006" key="3">
    <source>
        <dbReference type="Google" id="ProtNLM"/>
    </source>
</evidence>
<reference evidence="1 2" key="1">
    <citation type="journal article" date="2020" name="Microorganisms">
        <title>Osmotic Adaptation and Compatible Solute Biosynthesis of Phototrophic Bacteria as Revealed from Genome Analyses.</title>
        <authorList>
            <person name="Imhoff J.F."/>
            <person name="Rahn T."/>
            <person name="Kunzel S."/>
            <person name="Keller A."/>
            <person name="Neulinger S.C."/>
        </authorList>
    </citation>
    <scope>NUCLEOTIDE SEQUENCE [LARGE SCALE GENOMIC DNA]</scope>
    <source>
        <strain evidence="1 2">DSM 21303</strain>
    </source>
</reference>
<dbReference type="InterPro" id="IPR016032">
    <property type="entry name" value="Sig_transdc_resp-reg_C-effctor"/>
</dbReference>
<dbReference type="Gene3D" id="1.10.10.60">
    <property type="entry name" value="Homeodomain-like"/>
    <property type="match status" value="1"/>
</dbReference>
<gene>
    <name evidence="1" type="ORF">CKO25_02735</name>
</gene>